<name>A0A128EEX2_9BACT</name>
<dbReference type="AlphaFoldDB" id="A0A128EEX2"/>
<feature type="chain" id="PRO_5007281460" evidence="1">
    <location>
        <begin position="23"/>
        <end position="112"/>
    </location>
</feature>
<reference evidence="2 3" key="1">
    <citation type="submission" date="2016-02" db="EMBL/GenBank/DDBJ databases">
        <authorList>
            <consortium name="Pathogen Informatics"/>
        </authorList>
    </citation>
    <scope>NUCLEOTIDE SEQUENCE [LARGE SCALE GENOMIC DNA]</scope>
    <source>
        <strain evidence="2 3">RC20</strain>
    </source>
</reference>
<dbReference type="OrthoDB" id="5355559at2"/>
<dbReference type="EC" id="1.7.1.-" evidence="2"/>
<keyword evidence="1" id="KW-0732">Signal</keyword>
<dbReference type="Proteomes" id="UP000069632">
    <property type="component" value="Unassembled WGS sequence"/>
</dbReference>
<dbReference type="EMBL" id="FIZP01000001">
    <property type="protein sequence ID" value="CZE46788.1"/>
    <property type="molecule type" value="Genomic_DNA"/>
</dbReference>
<organism evidence="2 3">
    <name type="scientific">Campylobacter geochelonis</name>
    <dbReference type="NCBI Taxonomy" id="1780362"/>
    <lineage>
        <taxon>Bacteria</taxon>
        <taxon>Pseudomonadati</taxon>
        <taxon>Campylobacterota</taxon>
        <taxon>Epsilonproteobacteria</taxon>
        <taxon>Campylobacterales</taxon>
        <taxon>Campylobacteraceae</taxon>
        <taxon>Campylobacter</taxon>
    </lineage>
</organism>
<evidence type="ECO:0000256" key="1">
    <source>
        <dbReference type="SAM" id="SignalP"/>
    </source>
</evidence>
<feature type="signal peptide" evidence="1">
    <location>
        <begin position="1"/>
        <end position="22"/>
    </location>
</feature>
<evidence type="ECO:0000313" key="3">
    <source>
        <dbReference type="Proteomes" id="UP000069632"/>
    </source>
</evidence>
<protein>
    <submittedName>
        <fullName evidence="2">NADPH-dependent 7-cyano-7-deazaguanine reductase</fullName>
        <ecNumber evidence="2">1.7.1.-</ecNumber>
    </submittedName>
</protein>
<evidence type="ECO:0000313" key="2">
    <source>
        <dbReference type="EMBL" id="CZE46788.1"/>
    </source>
</evidence>
<accession>A0A128EEX2</accession>
<dbReference type="PROSITE" id="PS51257">
    <property type="entry name" value="PROKAR_LIPOPROTEIN"/>
    <property type="match status" value="1"/>
</dbReference>
<dbReference type="RefSeq" id="WP_075540026.1">
    <property type="nucleotide sequence ID" value="NZ_CP053844.1"/>
</dbReference>
<keyword evidence="3" id="KW-1185">Reference proteome</keyword>
<dbReference type="GO" id="GO:0016491">
    <property type="term" value="F:oxidoreductase activity"/>
    <property type="evidence" value="ECO:0007669"/>
    <property type="project" value="UniProtKB-KW"/>
</dbReference>
<keyword evidence="2" id="KW-0560">Oxidoreductase</keyword>
<proteinExistence type="predicted"/>
<sequence>MKKVIFFVAVALFVAGCSYQNAPKEPTQQAVVKEDVINFVGPYDLTLELRSSDNWESATLADNSDAVYKLKRAPSGSGIYLENEDGVSIHFKENYGIVELVKGKPINVDIIK</sequence>
<gene>
    <name evidence="2" type="ORF">ERS672216_00555</name>
</gene>